<feature type="domain" description="Immunoglobulin V-set" evidence="1">
    <location>
        <begin position="38"/>
        <end position="119"/>
    </location>
</feature>
<dbReference type="InterPro" id="IPR013106">
    <property type="entry name" value="Ig_V-set"/>
</dbReference>
<dbReference type="SUPFAM" id="SSF48726">
    <property type="entry name" value="Immunoglobulin"/>
    <property type="match status" value="1"/>
</dbReference>
<protein>
    <recommendedName>
        <fullName evidence="1">Immunoglobulin V-set domain-containing protein</fullName>
    </recommendedName>
</protein>
<feature type="non-terminal residue" evidence="2">
    <location>
        <position position="122"/>
    </location>
</feature>
<sequence length="122" mass="14279">MFLSTNYFLSEQDDRMPHPIKITQIVGSSALLKPMKDIATLKITWQYLGTETEQIILQYTSYSNIVAFNSYFERRVKFDMETGSLLLKKLEVVDSGLYYMTAIQPSQNEILHKHTYFRVEVQ</sequence>
<gene>
    <name evidence="2" type="ORF">scyTo_0026503</name>
</gene>
<accession>A0A401QKC9</accession>
<dbReference type="InterPro" id="IPR036179">
    <property type="entry name" value="Ig-like_dom_sf"/>
</dbReference>
<organism evidence="2 3">
    <name type="scientific">Scyliorhinus torazame</name>
    <name type="common">Cloudy catshark</name>
    <name type="synonym">Catulus torazame</name>
    <dbReference type="NCBI Taxonomy" id="75743"/>
    <lineage>
        <taxon>Eukaryota</taxon>
        <taxon>Metazoa</taxon>
        <taxon>Chordata</taxon>
        <taxon>Craniata</taxon>
        <taxon>Vertebrata</taxon>
        <taxon>Chondrichthyes</taxon>
        <taxon>Elasmobranchii</taxon>
        <taxon>Galeomorphii</taxon>
        <taxon>Galeoidea</taxon>
        <taxon>Carcharhiniformes</taxon>
        <taxon>Scyliorhinidae</taxon>
        <taxon>Scyliorhinus</taxon>
    </lineage>
</organism>
<evidence type="ECO:0000259" key="1">
    <source>
        <dbReference type="Pfam" id="PF07686"/>
    </source>
</evidence>
<dbReference type="OrthoDB" id="6353782at2759"/>
<dbReference type="EMBL" id="BFAA01207031">
    <property type="protein sequence ID" value="GCB85820.1"/>
    <property type="molecule type" value="Genomic_DNA"/>
</dbReference>
<dbReference type="Pfam" id="PF07686">
    <property type="entry name" value="V-set"/>
    <property type="match status" value="1"/>
</dbReference>
<name>A0A401QKC9_SCYTO</name>
<dbReference type="Gene3D" id="2.60.40.10">
    <property type="entry name" value="Immunoglobulins"/>
    <property type="match status" value="1"/>
</dbReference>
<evidence type="ECO:0000313" key="2">
    <source>
        <dbReference type="EMBL" id="GCB85820.1"/>
    </source>
</evidence>
<evidence type="ECO:0000313" key="3">
    <source>
        <dbReference type="Proteomes" id="UP000288216"/>
    </source>
</evidence>
<dbReference type="InterPro" id="IPR013783">
    <property type="entry name" value="Ig-like_fold"/>
</dbReference>
<dbReference type="Proteomes" id="UP000288216">
    <property type="component" value="Unassembled WGS sequence"/>
</dbReference>
<dbReference type="AlphaFoldDB" id="A0A401QKC9"/>
<comment type="caution">
    <text evidence="2">The sequence shown here is derived from an EMBL/GenBank/DDBJ whole genome shotgun (WGS) entry which is preliminary data.</text>
</comment>
<reference evidence="2 3" key="1">
    <citation type="journal article" date="2018" name="Nat. Ecol. Evol.">
        <title>Shark genomes provide insights into elasmobranch evolution and the origin of vertebrates.</title>
        <authorList>
            <person name="Hara Y"/>
            <person name="Yamaguchi K"/>
            <person name="Onimaru K"/>
            <person name="Kadota M"/>
            <person name="Koyanagi M"/>
            <person name="Keeley SD"/>
            <person name="Tatsumi K"/>
            <person name="Tanaka K"/>
            <person name="Motone F"/>
            <person name="Kageyama Y"/>
            <person name="Nozu R"/>
            <person name="Adachi N"/>
            <person name="Nishimura O"/>
            <person name="Nakagawa R"/>
            <person name="Tanegashima C"/>
            <person name="Kiyatake I"/>
            <person name="Matsumoto R"/>
            <person name="Murakumo K"/>
            <person name="Nishida K"/>
            <person name="Terakita A"/>
            <person name="Kuratani S"/>
            <person name="Sato K"/>
            <person name="Hyodo S Kuraku.S."/>
        </authorList>
    </citation>
    <scope>NUCLEOTIDE SEQUENCE [LARGE SCALE GENOMIC DNA]</scope>
</reference>
<keyword evidence="3" id="KW-1185">Reference proteome</keyword>
<proteinExistence type="predicted"/>